<evidence type="ECO:0000313" key="3">
    <source>
        <dbReference type="Proteomes" id="UP000694523"/>
    </source>
</evidence>
<dbReference type="Proteomes" id="UP000694523">
    <property type="component" value="Unplaced"/>
</dbReference>
<evidence type="ECO:0008006" key="4">
    <source>
        <dbReference type="Google" id="ProtNLM"/>
    </source>
</evidence>
<dbReference type="AlphaFoldDB" id="A0A8C6WYJ1"/>
<keyword evidence="3" id="KW-1185">Reference proteome</keyword>
<evidence type="ECO:0000313" key="2">
    <source>
        <dbReference type="Ensembl" id="ENSNMLP00000041008.1"/>
    </source>
</evidence>
<sequence>MNILPRLIFLFSSIPMQFPQKWFRAINKEFTTFLWKEKRSRISLRKLSIPRKSGGLGVPDMYTYYLALNAQYPLTWAYKKDPCEIGSWSWLEQKVVLDTCKNISIASFWYKPKCDKRIQNPIIKFSCEIAQAIHKRLKINGLSLPSCPIWNNLLFTAGGQPLANDSWKNKNIRTLGQILHGAEIMPFQQLKTIFNLSDTHFFQYMQFKAILSSFQFTNINEYLDNQLQTAINSRNTVSKLYKLLSHGFFEYCGAIMEQWEKDLETNITEEEWETILRQSNYISKCVRYKLIQLKILFRSYITPQKMYKMNCSASDLCWHGCGMTGTLIHLLWQCPEVKNFWGKIKDALLVIIVVYITVIVLFPKL</sequence>
<organism evidence="2 3">
    <name type="scientific">Neogobius melanostomus</name>
    <name type="common">round goby</name>
    <dbReference type="NCBI Taxonomy" id="47308"/>
    <lineage>
        <taxon>Eukaryota</taxon>
        <taxon>Metazoa</taxon>
        <taxon>Chordata</taxon>
        <taxon>Craniata</taxon>
        <taxon>Vertebrata</taxon>
        <taxon>Euteleostomi</taxon>
        <taxon>Actinopterygii</taxon>
        <taxon>Neopterygii</taxon>
        <taxon>Teleostei</taxon>
        <taxon>Neoteleostei</taxon>
        <taxon>Acanthomorphata</taxon>
        <taxon>Gobiaria</taxon>
        <taxon>Gobiiformes</taxon>
        <taxon>Gobioidei</taxon>
        <taxon>Gobiidae</taxon>
        <taxon>Benthophilinae</taxon>
        <taxon>Neogobiini</taxon>
        <taxon>Neogobius</taxon>
    </lineage>
</organism>
<evidence type="ECO:0000256" key="1">
    <source>
        <dbReference type="SAM" id="Phobius"/>
    </source>
</evidence>
<keyword evidence="1" id="KW-0472">Membrane</keyword>
<protein>
    <recommendedName>
        <fullName evidence="4">Reverse transcriptase zinc-binding domain-containing protein</fullName>
    </recommendedName>
</protein>
<name>A0A8C6WYJ1_9GOBI</name>
<dbReference type="PANTHER" id="PTHR31635:SF196">
    <property type="entry name" value="REVERSE TRANSCRIPTASE DOMAIN-CONTAINING PROTEIN-RELATED"/>
    <property type="match status" value="1"/>
</dbReference>
<keyword evidence="1" id="KW-1133">Transmembrane helix</keyword>
<reference evidence="2" key="1">
    <citation type="submission" date="2025-08" db="UniProtKB">
        <authorList>
            <consortium name="Ensembl"/>
        </authorList>
    </citation>
    <scope>IDENTIFICATION</scope>
</reference>
<feature type="transmembrane region" description="Helical" evidence="1">
    <location>
        <begin position="347"/>
        <end position="363"/>
    </location>
</feature>
<reference evidence="2" key="2">
    <citation type="submission" date="2025-09" db="UniProtKB">
        <authorList>
            <consortium name="Ensembl"/>
        </authorList>
    </citation>
    <scope>IDENTIFICATION</scope>
</reference>
<keyword evidence="1" id="KW-0812">Transmembrane</keyword>
<dbReference type="Ensembl" id="ENSNMLT00000045594.1">
    <property type="protein sequence ID" value="ENSNMLP00000041008.1"/>
    <property type="gene ID" value="ENSNMLG00000025142.1"/>
</dbReference>
<dbReference type="PANTHER" id="PTHR31635">
    <property type="entry name" value="REVERSE TRANSCRIPTASE DOMAIN-CONTAINING PROTEIN-RELATED"/>
    <property type="match status" value="1"/>
</dbReference>
<accession>A0A8C6WYJ1</accession>
<proteinExistence type="predicted"/>